<dbReference type="Proteomes" id="UP000694398">
    <property type="component" value="Unassembled WGS sequence"/>
</dbReference>
<evidence type="ECO:0000256" key="3">
    <source>
        <dbReference type="SAM" id="SignalP"/>
    </source>
</evidence>
<dbReference type="GO" id="GO:0009624">
    <property type="term" value="P:response to nematode"/>
    <property type="evidence" value="ECO:0007669"/>
    <property type="project" value="Ensembl"/>
</dbReference>
<dbReference type="OMA" id="KTPLCNG"/>
<keyword evidence="5" id="KW-1185">Reference proteome</keyword>
<proteinExistence type="predicted"/>
<dbReference type="GO" id="GO:0006954">
    <property type="term" value="P:inflammatory response"/>
    <property type="evidence" value="ECO:0007669"/>
    <property type="project" value="Ensembl"/>
</dbReference>
<dbReference type="GO" id="GO:0120162">
    <property type="term" value="P:positive regulation of cold-induced thermogenesis"/>
    <property type="evidence" value="ECO:0007669"/>
    <property type="project" value="Ensembl"/>
</dbReference>
<dbReference type="GO" id="GO:0071345">
    <property type="term" value="P:cellular response to cytokine stimulus"/>
    <property type="evidence" value="ECO:0007669"/>
    <property type="project" value="Ensembl"/>
</dbReference>
<organism evidence="4 5">
    <name type="scientific">Chinchilla lanigera</name>
    <name type="common">Long-tailed chinchilla</name>
    <name type="synonym">Chinchilla villidera</name>
    <dbReference type="NCBI Taxonomy" id="34839"/>
    <lineage>
        <taxon>Eukaryota</taxon>
        <taxon>Metazoa</taxon>
        <taxon>Chordata</taxon>
        <taxon>Craniata</taxon>
        <taxon>Vertebrata</taxon>
        <taxon>Euteleostomi</taxon>
        <taxon>Mammalia</taxon>
        <taxon>Eutheria</taxon>
        <taxon>Euarchontoglires</taxon>
        <taxon>Glires</taxon>
        <taxon>Rodentia</taxon>
        <taxon>Hystricomorpha</taxon>
        <taxon>Chinchillidae</taxon>
        <taxon>Chinchilla</taxon>
    </lineage>
</organism>
<dbReference type="GO" id="GO:0005615">
    <property type="term" value="C:extracellular space"/>
    <property type="evidence" value="ECO:0007669"/>
    <property type="project" value="Ensembl"/>
</dbReference>
<evidence type="ECO:0000313" key="4">
    <source>
        <dbReference type="Ensembl" id="ENSCLAP00000023821.1"/>
    </source>
</evidence>
<dbReference type="InterPro" id="IPR009079">
    <property type="entry name" value="4_helix_cytokine-like_core"/>
</dbReference>
<dbReference type="GO" id="GO:0005126">
    <property type="term" value="F:cytokine receptor binding"/>
    <property type="evidence" value="ECO:0007669"/>
    <property type="project" value="InterPro"/>
</dbReference>
<dbReference type="SUPFAM" id="SSF47266">
    <property type="entry name" value="4-helical cytokines"/>
    <property type="match status" value="1"/>
</dbReference>
<comment type="subunit">
    <text evidence="1">Interacts with IL13RA2.</text>
</comment>
<sequence length="124" mass="13426">MAFGVTMVLALACLGGLTAPGPVPSQAVLKELIEELVNVTQDQKVSPCSRGSPPWTAGWWYCAARDSLTNVSSCSALQKTQKILSGLCQHKASARVSAPSLRDTKTEVAEFVKKLLRYVRSVYR</sequence>
<dbReference type="GO" id="GO:0005737">
    <property type="term" value="C:cytoplasm"/>
    <property type="evidence" value="ECO:0007669"/>
    <property type="project" value="Ensembl"/>
</dbReference>
<dbReference type="SMART" id="SM00190">
    <property type="entry name" value="IL4_13"/>
    <property type="match status" value="1"/>
</dbReference>
<dbReference type="Ensembl" id="ENSCLAT00000024047.1">
    <property type="protein sequence ID" value="ENSCLAP00000023821.1"/>
    <property type="gene ID" value="ENSCLAG00000016355.1"/>
</dbReference>
<protein>
    <recommendedName>
        <fullName evidence="2">Interleukin-13</fullName>
    </recommendedName>
</protein>
<dbReference type="Pfam" id="PF03487">
    <property type="entry name" value="IL13"/>
    <property type="match status" value="1"/>
</dbReference>
<accession>A0A8C2W8L6</accession>
<reference evidence="4" key="2">
    <citation type="submission" date="2025-09" db="UniProtKB">
        <authorList>
            <consortium name="Ensembl"/>
        </authorList>
    </citation>
    <scope>IDENTIFICATION</scope>
</reference>
<dbReference type="GO" id="GO:0043306">
    <property type="term" value="P:positive regulation of mast cell degranulation"/>
    <property type="evidence" value="ECO:0007669"/>
    <property type="project" value="Ensembl"/>
</dbReference>
<dbReference type="GeneTree" id="ENSGT00390000003225"/>
<evidence type="ECO:0000256" key="1">
    <source>
        <dbReference type="ARBA" id="ARBA00011337"/>
    </source>
</evidence>
<dbReference type="GO" id="GO:0010269">
    <property type="term" value="P:response to selenium ion"/>
    <property type="evidence" value="ECO:0007669"/>
    <property type="project" value="Ensembl"/>
</dbReference>
<dbReference type="PANTHER" id="PTHR48486:SF1">
    <property type="entry name" value="INTERLEUKIN-13"/>
    <property type="match status" value="1"/>
</dbReference>
<dbReference type="GO" id="GO:0002639">
    <property type="term" value="P:positive regulation of immunoglobulin production"/>
    <property type="evidence" value="ECO:0007669"/>
    <property type="project" value="Ensembl"/>
</dbReference>
<reference evidence="4" key="1">
    <citation type="submission" date="2025-08" db="UniProtKB">
        <authorList>
            <consortium name="Ensembl"/>
        </authorList>
    </citation>
    <scope>IDENTIFICATION</scope>
</reference>
<dbReference type="InterPro" id="IPR020470">
    <property type="entry name" value="IL-13"/>
</dbReference>
<dbReference type="AlphaFoldDB" id="A0A8C2W8L6"/>
<keyword evidence="3" id="KW-0732">Signal</keyword>
<dbReference type="PRINTS" id="PR01929">
    <property type="entry name" value="INTRLEUKIN13"/>
</dbReference>
<dbReference type="PANTHER" id="PTHR48486">
    <property type="entry name" value="INTERLEUKIN-13"/>
    <property type="match status" value="1"/>
</dbReference>
<dbReference type="GO" id="GO:0043032">
    <property type="term" value="P:positive regulation of macrophage activation"/>
    <property type="evidence" value="ECO:0007669"/>
    <property type="project" value="Ensembl"/>
</dbReference>
<evidence type="ECO:0000256" key="2">
    <source>
        <dbReference type="ARBA" id="ARBA00016752"/>
    </source>
</evidence>
<name>A0A8C2W8L6_CHILA</name>
<dbReference type="GO" id="GO:0009897">
    <property type="term" value="C:external side of plasma membrane"/>
    <property type="evidence" value="ECO:0007669"/>
    <property type="project" value="Ensembl"/>
</dbReference>
<feature type="chain" id="PRO_5034050454" description="Interleukin-13" evidence="3">
    <location>
        <begin position="20"/>
        <end position="124"/>
    </location>
</feature>
<evidence type="ECO:0000313" key="5">
    <source>
        <dbReference type="Proteomes" id="UP000694398"/>
    </source>
</evidence>
<dbReference type="GO" id="GO:0006955">
    <property type="term" value="P:immune response"/>
    <property type="evidence" value="ECO:0007669"/>
    <property type="project" value="InterPro"/>
</dbReference>
<dbReference type="InterPro" id="IPR001325">
    <property type="entry name" value="IL-4/IL-13"/>
</dbReference>
<dbReference type="Gene3D" id="1.20.1250.10">
    <property type="match status" value="1"/>
</dbReference>
<feature type="signal peptide" evidence="3">
    <location>
        <begin position="1"/>
        <end position="19"/>
    </location>
</feature>